<dbReference type="SUPFAM" id="SSF53335">
    <property type="entry name" value="S-adenosyl-L-methionine-dependent methyltransferases"/>
    <property type="match status" value="1"/>
</dbReference>
<dbReference type="AlphaFoldDB" id="A0A1F7H018"/>
<dbReference type="PANTHER" id="PTHR47816">
    <property type="entry name" value="RIBOSOMAL RNA SMALL SUBUNIT METHYLTRANSFERASE C"/>
    <property type="match status" value="1"/>
</dbReference>
<organism evidence="4 5">
    <name type="scientific">Candidatus Roizmanbacteria bacterium RIFCSPHIGHO2_02_FULL_38_11</name>
    <dbReference type="NCBI Taxonomy" id="1802039"/>
    <lineage>
        <taxon>Bacteria</taxon>
        <taxon>Candidatus Roizmaniibacteriota</taxon>
    </lineage>
</organism>
<evidence type="ECO:0000313" key="4">
    <source>
        <dbReference type="EMBL" id="OGK24062.1"/>
    </source>
</evidence>
<dbReference type="InterPro" id="IPR007848">
    <property type="entry name" value="Small_mtfrase_dom"/>
</dbReference>
<evidence type="ECO:0000256" key="2">
    <source>
        <dbReference type="ARBA" id="ARBA00022679"/>
    </source>
</evidence>
<proteinExistence type="predicted"/>
<protein>
    <submittedName>
        <fullName evidence="4">Methyltransferase</fullName>
    </submittedName>
</protein>
<dbReference type="GO" id="GO:0032259">
    <property type="term" value="P:methylation"/>
    <property type="evidence" value="ECO:0007669"/>
    <property type="project" value="UniProtKB-KW"/>
</dbReference>
<gene>
    <name evidence="4" type="ORF">A3C25_05105</name>
</gene>
<reference evidence="4 5" key="1">
    <citation type="journal article" date="2016" name="Nat. Commun.">
        <title>Thousands of microbial genomes shed light on interconnected biogeochemical processes in an aquifer system.</title>
        <authorList>
            <person name="Anantharaman K."/>
            <person name="Brown C.T."/>
            <person name="Hug L.A."/>
            <person name="Sharon I."/>
            <person name="Castelle C.J."/>
            <person name="Probst A.J."/>
            <person name="Thomas B.C."/>
            <person name="Singh A."/>
            <person name="Wilkins M.J."/>
            <person name="Karaoz U."/>
            <person name="Brodie E.L."/>
            <person name="Williams K.H."/>
            <person name="Hubbard S.S."/>
            <person name="Banfield J.F."/>
        </authorList>
    </citation>
    <scope>NUCLEOTIDE SEQUENCE [LARGE SCALE GENOMIC DNA]</scope>
</reference>
<comment type="caution">
    <text evidence="4">The sequence shown here is derived from an EMBL/GenBank/DDBJ whole genome shotgun (WGS) entry which is preliminary data.</text>
</comment>
<accession>A0A1F7H018</accession>
<keyword evidence="2 4" id="KW-0808">Transferase</keyword>
<evidence type="ECO:0000259" key="3">
    <source>
        <dbReference type="Pfam" id="PF05175"/>
    </source>
</evidence>
<sequence>MLNTNKLNKDIVFKKQLRGADFIFHSTWGLFSPKDLDEGSKLLIDNLDVNPTDISLDLGCGYGAIGITIAKLSPKGFVHLIDKDFVAVEYAKKNTRWNKLVNCDTYLSNGFSNVPNIQFNNIVSNIPAKVGKELYWIIIKDAKKHLKKDGKLYFVFISGLKKFFKRNFNKVFGNYTHIASSKTYTVAYAIKK</sequence>
<evidence type="ECO:0000256" key="1">
    <source>
        <dbReference type="ARBA" id="ARBA00022603"/>
    </source>
</evidence>
<dbReference type="InterPro" id="IPR029063">
    <property type="entry name" value="SAM-dependent_MTases_sf"/>
</dbReference>
<dbReference type="InterPro" id="IPR046977">
    <property type="entry name" value="RsmC/RlmG"/>
</dbReference>
<dbReference type="Pfam" id="PF05175">
    <property type="entry name" value="MTS"/>
    <property type="match status" value="1"/>
</dbReference>
<evidence type="ECO:0000313" key="5">
    <source>
        <dbReference type="Proteomes" id="UP000177913"/>
    </source>
</evidence>
<dbReference type="EMBL" id="MFZO01000039">
    <property type="protein sequence ID" value="OGK24062.1"/>
    <property type="molecule type" value="Genomic_DNA"/>
</dbReference>
<dbReference type="Proteomes" id="UP000177913">
    <property type="component" value="Unassembled WGS sequence"/>
</dbReference>
<keyword evidence="1 4" id="KW-0489">Methyltransferase</keyword>
<dbReference type="PANTHER" id="PTHR47816:SF4">
    <property type="entry name" value="RIBOSOMAL RNA SMALL SUBUNIT METHYLTRANSFERASE C"/>
    <property type="match status" value="1"/>
</dbReference>
<dbReference type="GO" id="GO:0008757">
    <property type="term" value="F:S-adenosylmethionine-dependent methyltransferase activity"/>
    <property type="evidence" value="ECO:0007669"/>
    <property type="project" value="InterPro"/>
</dbReference>
<name>A0A1F7H018_9BACT</name>
<dbReference type="CDD" id="cd02440">
    <property type="entry name" value="AdoMet_MTases"/>
    <property type="match status" value="1"/>
</dbReference>
<feature type="domain" description="Methyltransferase small" evidence="3">
    <location>
        <begin position="22"/>
        <end position="186"/>
    </location>
</feature>
<dbReference type="Gene3D" id="3.40.50.150">
    <property type="entry name" value="Vaccinia Virus protein VP39"/>
    <property type="match status" value="1"/>
</dbReference>